<sequence>MPPTPRVQYQNWLLFERSSRKLSADDGFRYRNRFASGEMTSTSIFATALITREHALPGVVLLTKSLLGMPVSRFDDRGRRLRVSRPHLHLAALPPAADGIRYVDLVGLVVAAGGLALGLYRSFHHEIRVSVADLHQMLLSRFTSGELEYSRQVKPYESVIDLVLDMASRRGLDPAEWIQRVYEPVEELADPQPNHRPSSIGRGNVHPFWQRLLCCWQRSLPYPNRILNLGATQNSLPYVLTNPPPYIRASRYDAVYVVTENFERFLSRFHSLCAQHGQE</sequence>
<dbReference type="GO" id="GO:0034220">
    <property type="term" value="P:monoatomic ion transmembrane transport"/>
    <property type="evidence" value="ECO:0007669"/>
    <property type="project" value="UniProtKB-KW"/>
</dbReference>
<organism evidence="1 2">
    <name type="scientific">Cyanidiococcus yangmingshanensis</name>
    <dbReference type="NCBI Taxonomy" id="2690220"/>
    <lineage>
        <taxon>Eukaryota</taxon>
        <taxon>Rhodophyta</taxon>
        <taxon>Bangiophyceae</taxon>
        <taxon>Cyanidiales</taxon>
        <taxon>Cyanidiaceae</taxon>
        <taxon>Cyanidiococcus</taxon>
    </lineage>
</organism>
<keyword evidence="1" id="KW-0406">Ion transport</keyword>
<evidence type="ECO:0000313" key="1">
    <source>
        <dbReference type="EMBL" id="KAF6002799.1"/>
    </source>
</evidence>
<dbReference type="Proteomes" id="UP000530660">
    <property type="component" value="Unassembled WGS sequence"/>
</dbReference>
<dbReference type="AlphaFoldDB" id="A0A7J7IJD1"/>
<name>A0A7J7IJD1_9RHOD</name>
<gene>
    <name evidence="1" type="primary">KCNT2_2</name>
    <name evidence="1" type="ORF">F1559_003745</name>
</gene>
<proteinExistence type="predicted"/>
<protein>
    <submittedName>
        <fullName evidence="1">Potassium channel, sub T, member 2</fullName>
    </submittedName>
</protein>
<comment type="caution">
    <text evidence="1">The sequence shown here is derived from an EMBL/GenBank/DDBJ whole genome shotgun (WGS) entry which is preliminary data.</text>
</comment>
<keyword evidence="1" id="KW-0813">Transport</keyword>
<dbReference type="EMBL" id="VWRR01000009">
    <property type="protein sequence ID" value="KAF6002799.1"/>
    <property type="molecule type" value="Genomic_DNA"/>
</dbReference>
<reference evidence="1 2" key="1">
    <citation type="journal article" date="2020" name="J. Phycol.">
        <title>Comparative genome analysis reveals Cyanidiococcus gen. nov., a new extremophilic red algal genus sister to Cyanidioschyzon (Cyanidioschyzonaceae, Rhodophyta).</title>
        <authorList>
            <person name="Liu S.-L."/>
            <person name="Chiang Y.-R."/>
            <person name="Yoon H.S."/>
            <person name="Fu H.-Y."/>
        </authorList>
    </citation>
    <scope>NUCLEOTIDE SEQUENCE [LARGE SCALE GENOMIC DNA]</scope>
    <source>
        <strain evidence="1 2">THAL066</strain>
    </source>
</reference>
<accession>A0A7J7IJD1</accession>
<keyword evidence="2" id="KW-1185">Reference proteome</keyword>
<evidence type="ECO:0000313" key="2">
    <source>
        <dbReference type="Proteomes" id="UP000530660"/>
    </source>
</evidence>
<keyword evidence="1" id="KW-0407">Ion channel</keyword>